<reference evidence="3 4" key="1">
    <citation type="journal article" date="2015" name="Genome Biol. Evol.">
        <title>Phylogenomic analyses indicate that early fungi evolved digesting cell walls of algal ancestors of land plants.</title>
        <authorList>
            <person name="Chang Y."/>
            <person name="Wang S."/>
            <person name="Sekimoto S."/>
            <person name="Aerts A.L."/>
            <person name="Choi C."/>
            <person name="Clum A."/>
            <person name="LaButti K.M."/>
            <person name="Lindquist E.A."/>
            <person name="Yee Ngan C."/>
            <person name="Ohm R.A."/>
            <person name="Salamov A.A."/>
            <person name="Grigoriev I.V."/>
            <person name="Spatafora J.W."/>
            <person name="Berbee M.L."/>
        </authorList>
    </citation>
    <scope>NUCLEOTIDE SEQUENCE [LARGE SCALE GENOMIC DNA]</scope>
    <source>
        <strain evidence="3 4">JEL478</strain>
    </source>
</reference>
<gene>
    <name evidence="3" type="ORF">M427DRAFT_379076</name>
</gene>
<feature type="transmembrane region" description="Helical" evidence="2">
    <location>
        <begin position="55"/>
        <end position="78"/>
    </location>
</feature>
<keyword evidence="2" id="KW-0812">Transmembrane</keyword>
<proteinExistence type="predicted"/>
<feature type="compositionally biased region" description="Basic and acidic residues" evidence="1">
    <location>
        <begin position="1"/>
        <end position="11"/>
    </location>
</feature>
<dbReference type="AlphaFoldDB" id="A0A139AV48"/>
<name>A0A139AV48_GONPJ</name>
<evidence type="ECO:0000313" key="3">
    <source>
        <dbReference type="EMBL" id="KXS20598.1"/>
    </source>
</evidence>
<keyword evidence="4" id="KW-1185">Reference proteome</keyword>
<dbReference type="OrthoDB" id="10606749at2759"/>
<organism evidence="3 4">
    <name type="scientific">Gonapodya prolifera (strain JEL478)</name>
    <name type="common">Monoblepharis prolifera</name>
    <dbReference type="NCBI Taxonomy" id="1344416"/>
    <lineage>
        <taxon>Eukaryota</taxon>
        <taxon>Fungi</taxon>
        <taxon>Fungi incertae sedis</taxon>
        <taxon>Chytridiomycota</taxon>
        <taxon>Chytridiomycota incertae sedis</taxon>
        <taxon>Monoblepharidomycetes</taxon>
        <taxon>Monoblepharidales</taxon>
        <taxon>Gonapodyaceae</taxon>
        <taxon>Gonapodya</taxon>
    </lineage>
</organism>
<dbReference type="EMBL" id="KQ965735">
    <property type="protein sequence ID" value="KXS20598.1"/>
    <property type="molecule type" value="Genomic_DNA"/>
</dbReference>
<dbReference type="Proteomes" id="UP000070544">
    <property type="component" value="Unassembled WGS sequence"/>
</dbReference>
<keyword evidence="2" id="KW-1133">Transmembrane helix</keyword>
<protein>
    <submittedName>
        <fullName evidence="3">Uncharacterized protein</fullName>
    </submittedName>
</protein>
<evidence type="ECO:0000256" key="1">
    <source>
        <dbReference type="SAM" id="MobiDB-lite"/>
    </source>
</evidence>
<accession>A0A139AV48</accession>
<sequence>MSQRPLLKDDPSLDLNLPTSSADAQIRPNEFFPTRKAREFFAVPEGDPPNPAPRWILWFTAILYGVVIIGAAVGWFIYSFAFQNCGWKQQAYDPKLPTCSFRSGSGTSPEDPSSSGTVILPNAVTLK</sequence>
<evidence type="ECO:0000256" key="2">
    <source>
        <dbReference type="SAM" id="Phobius"/>
    </source>
</evidence>
<feature type="region of interest" description="Disordered" evidence="1">
    <location>
        <begin position="1"/>
        <end position="20"/>
    </location>
</feature>
<keyword evidence="2" id="KW-0472">Membrane</keyword>
<evidence type="ECO:0000313" key="4">
    <source>
        <dbReference type="Proteomes" id="UP000070544"/>
    </source>
</evidence>